<comment type="caution">
    <text evidence="16">The sequence shown here is derived from an EMBL/GenBank/DDBJ whole genome shotgun (WGS) entry which is preliminary data.</text>
</comment>
<evidence type="ECO:0000256" key="12">
    <source>
        <dbReference type="ARBA" id="ARBA00043932"/>
    </source>
</evidence>
<dbReference type="InterPro" id="IPR017945">
    <property type="entry name" value="DHBP_synth_RibB-like_a/b_dom"/>
</dbReference>
<feature type="binding site" evidence="14">
    <location>
        <position position="277"/>
    </location>
    <ligand>
        <name>Zn(2+)</name>
        <dbReference type="ChEBI" id="CHEBI:29105"/>
        <note>catalytic</note>
    </ligand>
</feature>
<dbReference type="EC" id="3.5.4.25" evidence="14"/>
<dbReference type="Proteomes" id="UP000177092">
    <property type="component" value="Unassembled WGS sequence"/>
</dbReference>
<evidence type="ECO:0000313" key="17">
    <source>
        <dbReference type="Proteomes" id="UP000177092"/>
    </source>
</evidence>
<dbReference type="STRING" id="1798384.A3D03_05535"/>
<dbReference type="GO" id="GO:0008270">
    <property type="term" value="F:zinc ion binding"/>
    <property type="evidence" value="ECO:0007669"/>
    <property type="project" value="UniProtKB-UniRule"/>
</dbReference>
<dbReference type="PIRSF" id="PIRSF001259">
    <property type="entry name" value="RibA"/>
    <property type="match status" value="1"/>
</dbReference>
<evidence type="ECO:0000256" key="4">
    <source>
        <dbReference type="ARBA" id="ARBA00004904"/>
    </source>
</evidence>
<evidence type="ECO:0000256" key="6">
    <source>
        <dbReference type="ARBA" id="ARBA00022619"/>
    </source>
</evidence>
<feature type="binding site" evidence="14">
    <location>
        <position position="366"/>
    </location>
    <ligand>
        <name>GTP</name>
        <dbReference type="ChEBI" id="CHEBI:37565"/>
    </ligand>
</feature>
<dbReference type="Pfam" id="PF00925">
    <property type="entry name" value="GTP_cyclohydro2"/>
    <property type="match status" value="1"/>
</dbReference>
<dbReference type="InterPro" id="IPR000926">
    <property type="entry name" value="RibA"/>
</dbReference>
<evidence type="ECO:0000256" key="14">
    <source>
        <dbReference type="HAMAP-Rule" id="MF_00179"/>
    </source>
</evidence>
<name>A0A1F6A7L2_9BACT</name>
<feature type="binding site" evidence="14">
    <location>
        <position position="282"/>
    </location>
    <ligand>
        <name>GTP</name>
        <dbReference type="ChEBI" id="CHEBI:37565"/>
    </ligand>
</feature>
<comment type="similarity">
    <text evidence="14">Belongs to the GTP cyclohydrolase II family.</text>
</comment>
<dbReference type="SUPFAM" id="SSF55821">
    <property type="entry name" value="YrdC/RibB"/>
    <property type="match status" value="1"/>
</dbReference>
<dbReference type="Gene3D" id="3.90.870.10">
    <property type="entry name" value="DHBP synthase"/>
    <property type="match status" value="1"/>
</dbReference>
<evidence type="ECO:0000256" key="3">
    <source>
        <dbReference type="ARBA" id="ARBA00004853"/>
    </source>
</evidence>
<feature type="active site" description="Proton acceptor" evidence="14">
    <location>
        <position position="338"/>
    </location>
</feature>
<comment type="function">
    <text evidence="12 14">Catalyzes the conversion of GTP to 2,5-diamino-6-ribosylamino-4(3H)-pyrimidinone 5'-phosphate (DARP), formate and pyrophosphate.</text>
</comment>
<dbReference type="Gene3D" id="3.40.50.10990">
    <property type="entry name" value="GTP cyclohydrolase II"/>
    <property type="match status" value="1"/>
</dbReference>
<evidence type="ECO:0000256" key="5">
    <source>
        <dbReference type="ARBA" id="ARBA00005520"/>
    </source>
</evidence>
<feature type="domain" description="GTP cyclohydrolase II" evidence="15">
    <location>
        <begin position="220"/>
        <end position="382"/>
    </location>
</feature>
<dbReference type="SUPFAM" id="SSF142695">
    <property type="entry name" value="RibA-like"/>
    <property type="match status" value="1"/>
</dbReference>
<feature type="binding site" evidence="14">
    <location>
        <position position="266"/>
    </location>
    <ligand>
        <name>Zn(2+)</name>
        <dbReference type="ChEBI" id="CHEBI:29105"/>
        <note>catalytic</note>
    </ligand>
</feature>
<reference evidence="16 17" key="1">
    <citation type="journal article" date="2016" name="Nat. Commun.">
        <title>Thousands of microbial genomes shed light on interconnected biogeochemical processes in an aquifer system.</title>
        <authorList>
            <person name="Anantharaman K."/>
            <person name="Brown C.T."/>
            <person name="Hug L.A."/>
            <person name="Sharon I."/>
            <person name="Castelle C.J."/>
            <person name="Probst A.J."/>
            <person name="Thomas B.C."/>
            <person name="Singh A."/>
            <person name="Wilkins M.J."/>
            <person name="Karaoz U."/>
            <person name="Brodie E.L."/>
            <person name="Williams K.H."/>
            <person name="Hubbard S.S."/>
            <person name="Banfield J.F."/>
        </authorList>
    </citation>
    <scope>NUCLEOTIDE SEQUENCE [LARGE SCALE GENOMIC DNA]</scope>
</reference>
<keyword evidence="11 14" id="KW-0342">GTP-binding</keyword>
<gene>
    <name evidence="14" type="primary">ribA</name>
    <name evidence="16" type="ORF">A3D03_05535</name>
</gene>
<evidence type="ECO:0000256" key="13">
    <source>
        <dbReference type="ARBA" id="ARBA00049295"/>
    </source>
</evidence>
<comment type="pathway">
    <text evidence="4">Cofactor biosynthesis; riboflavin biosynthesis; 2-hydroxy-3-oxobutyl phosphate from D-ribulose 5-phosphate: step 1/1.</text>
</comment>
<comment type="pathway">
    <text evidence="3 14">Cofactor biosynthesis; riboflavin biosynthesis; 5-amino-6-(D-ribitylamino)uracil from GTP: step 1/4.</text>
</comment>
<comment type="catalytic activity">
    <reaction evidence="1">
        <text>D-ribulose 5-phosphate = (2S)-2-hydroxy-3-oxobutyl phosphate + formate + H(+)</text>
        <dbReference type="Rhea" id="RHEA:18457"/>
        <dbReference type="ChEBI" id="CHEBI:15378"/>
        <dbReference type="ChEBI" id="CHEBI:15740"/>
        <dbReference type="ChEBI" id="CHEBI:58121"/>
        <dbReference type="ChEBI" id="CHEBI:58830"/>
        <dbReference type="EC" id="4.1.99.12"/>
    </reaction>
</comment>
<dbReference type="NCBIfam" id="TIGR00505">
    <property type="entry name" value="ribA"/>
    <property type="match status" value="1"/>
</dbReference>
<dbReference type="NCBIfam" id="TIGR00506">
    <property type="entry name" value="ribB"/>
    <property type="match status" value="1"/>
</dbReference>
<feature type="binding site" evidence="14">
    <location>
        <position position="326"/>
    </location>
    <ligand>
        <name>GTP</name>
        <dbReference type="ChEBI" id="CHEBI:37565"/>
    </ligand>
</feature>
<comment type="catalytic activity">
    <reaction evidence="13 14">
        <text>GTP + 4 H2O = 2,5-diamino-6-hydroxy-4-(5-phosphoribosylamino)-pyrimidine + formate + 2 phosphate + 3 H(+)</text>
        <dbReference type="Rhea" id="RHEA:23704"/>
        <dbReference type="ChEBI" id="CHEBI:15377"/>
        <dbReference type="ChEBI" id="CHEBI:15378"/>
        <dbReference type="ChEBI" id="CHEBI:15740"/>
        <dbReference type="ChEBI" id="CHEBI:37565"/>
        <dbReference type="ChEBI" id="CHEBI:43474"/>
        <dbReference type="ChEBI" id="CHEBI:58614"/>
        <dbReference type="EC" id="3.5.4.25"/>
    </reaction>
</comment>
<keyword evidence="9 14" id="KW-0378">Hydrolase</keyword>
<keyword evidence="10 14" id="KW-0862">Zinc</keyword>
<dbReference type="PANTHER" id="PTHR21327:SF18">
    <property type="entry name" value="3,4-DIHYDROXY-2-BUTANONE 4-PHOSPHATE SYNTHASE"/>
    <property type="match status" value="1"/>
</dbReference>
<dbReference type="Pfam" id="PF00926">
    <property type="entry name" value="DHBP_synthase"/>
    <property type="match status" value="1"/>
</dbReference>
<keyword evidence="6 14" id="KW-0686">Riboflavin biosynthesis</keyword>
<dbReference type="EMBL" id="MFJN01000036">
    <property type="protein sequence ID" value="OGG20719.1"/>
    <property type="molecule type" value="Genomic_DNA"/>
</dbReference>
<evidence type="ECO:0000313" key="16">
    <source>
        <dbReference type="EMBL" id="OGG20719.1"/>
    </source>
</evidence>
<dbReference type="GO" id="GO:0008686">
    <property type="term" value="F:3,4-dihydroxy-2-butanone-4-phosphate synthase activity"/>
    <property type="evidence" value="ECO:0007669"/>
    <property type="project" value="UniProtKB-EC"/>
</dbReference>
<proteinExistence type="inferred from homology"/>
<dbReference type="GO" id="GO:0003935">
    <property type="term" value="F:GTP cyclohydrolase II activity"/>
    <property type="evidence" value="ECO:0007669"/>
    <property type="project" value="UniProtKB-UniRule"/>
</dbReference>
<dbReference type="GO" id="GO:0009231">
    <property type="term" value="P:riboflavin biosynthetic process"/>
    <property type="evidence" value="ECO:0007669"/>
    <property type="project" value="UniProtKB-UniRule"/>
</dbReference>
<evidence type="ECO:0000256" key="7">
    <source>
        <dbReference type="ARBA" id="ARBA00022723"/>
    </source>
</evidence>
<dbReference type="GO" id="GO:0005829">
    <property type="term" value="C:cytosol"/>
    <property type="evidence" value="ECO:0007669"/>
    <property type="project" value="TreeGrafter"/>
</dbReference>
<dbReference type="NCBIfam" id="NF001591">
    <property type="entry name" value="PRK00393.1"/>
    <property type="match status" value="1"/>
</dbReference>
<feature type="binding site" evidence="14">
    <location>
        <begin position="304"/>
        <end position="306"/>
    </location>
    <ligand>
        <name>GTP</name>
        <dbReference type="ChEBI" id="CHEBI:37565"/>
    </ligand>
</feature>
<dbReference type="HAMAP" id="MF_00179">
    <property type="entry name" value="RibA"/>
    <property type="match status" value="1"/>
</dbReference>
<feature type="binding site" evidence="14">
    <location>
        <begin position="261"/>
        <end position="265"/>
    </location>
    <ligand>
        <name>GTP</name>
        <dbReference type="ChEBI" id="CHEBI:37565"/>
    </ligand>
</feature>
<sequence length="411" mass="45388">MKPFCSITDAIKEIKKGKMLIIVDNPTRENEGDFYFPADLVTPAKVNFLLTRGKGLVCVAISKSQAAKLQLSLMVDRVDNTEKTKVNFSVSVNAASGITTGVSAYDRAKTIKLLAGVNSKPEDLTRPGHVFPLIAEERGLLKRSGHTEAAVAISALAGFNNGGVLCEILKADGKMAKLSDLIQLAKKLRLKIVSIQDLIIYLKTHPVDNNIQRNSVIKIASSHLPTVYGTFKIIIYKTLLDRREHTVLQMSEEQKEPTLVRIHSQCATGDTFLSLKCDCRDQLHQSMKIIFENKSGLIIYLNQEGRGIGLSNKIKAYALQDKGLDTVESNNALGFVPDARDYQIAADILKDLGISRVILLTNNPNKIQQLNTYGITIQSQIPLEVTPTALNKDYLRIKKQKLGHILESIKV</sequence>
<evidence type="ECO:0000256" key="2">
    <source>
        <dbReference type="ARBA" id="ARBA00002284"/>
    </source>
</evidence>
<evidence type="ECO:0000256" key="9">
    <source>
        <dbReference type="ARBA" id="ARBA00022801"/>
    </source>
</evidence>
<dbReference type="PANTHER" id="PTHR21327">
    <property type="entry name" value="GTP CYCLOHYDROLASE II-RELATED"/>
    <property type="match status" value="1"/>
</dbReference>
<dbReference type="GO" id="GO:0005525">
    <property type="term" value="F:GTP binding"/>
    <property type="evidence" value="ECO:0007669"/>
    <property type="project" value="UniProtKB-KW"/>
</dbReference>
<evidence type="ECO:0000259" key="15">
    <source>
        <dbReference type="Pfam" id="PF00925"/>
    </source>
</evidence>
<comment type="function">
    <text evidence="2">Catalyzes the conversion of D-ribulose 5-phosphate to formate and 3,4-dihydroxy-2-butanone 4-phosphate.</text>
</comment>
<evidence type="ECO:0000256" key="8">
    <source>
        <dbReference type="ARBA" id="ARBA00022741"/>
    </source>
</evidence>
<dbReference type="InterPro" id="IPR036144">
    <property type="entry name" value="RibA-like_sf"/>
</dbReference>
<dbReference type="InterPro" id="IPR000422">
    <property type="entry name" value="DHBP_synthase_RibB"/>
</dbReference>
<dbReference type="UniPathway" id="UPA00275">
    <property type="reaction ID" value="UER00399"/>
</dbReference>
<dbReference type="CDD" id="cd00641">
    <property type="entry name" value="GTP_cyclohydro2"/>
    <property type="match status" value="1"/>
</dbReference>
<organism evidence="16 17">
    <name type="scientific">Candidatus Gottesmanbacteria bacterium RIFCSPHIGHO2_02_FULL_40_13</name>
    <dbReference type="NCBI Taxonomy" id="1798384"/>
    <lineage>
        <taxon>Bacteria</taxon>
        <taxon>Candidatus Gottesmaniibacteriota</taxon>
    </lineage>
</organism>
<feature type="active site" description="Nucleophile" evidence="14">
    <location>
        <position position="340"/>
    </location>
</feature>
<dbReference type="AlphaFoldDB" id="A0A1F6A7L2"/>
<comment type="similarity">
    <text evidence="5">In the N-terminal section; belongs to the DHBP synthase family.</text>
</comment>
<comment type="cofactor">
    <cofactor evidence="14">
        <name>Zn(2+)</name>
        <dbReference type="ChEBI" id="CHEBI:29105"/>
    </cofactor>
    <text evidence="14">Binds 1 zinc ion per subunit.</text>
</comment>
<evidence type="ECO:0000256" key="1">
    <source>
        <dbReference type="ARBA" id="ARBA00000141"/>
    </source>
</evidence>
<keyword evidence="8 14" id="KW-0547">Nucleotide-binding</keyword>
<accession>A0A1F6A7L2</accession>
<dbReference type="InterPro" id="IPR032677">
    <property type="entry name" value="GTP_cyclohydro_II"/>
</dbReference>
<evidence type="ECO:0000256" key="11">
    <source>
        <dbReference type="ARBA" id="ARBA00023134"/>
    </source>
</evidence>
<protein>
    <recommendedName>
        <fullName evidence="14">GTP cyclohydrolase-2</fullName>
        <ecNumber evidence="14">3.5.4.25</ecNumber>
    </recommendedName>
    <alternativeName>
        <fullName evidence="14">GTP cyclohydrolase II</fullName>
    </alternativeName>
</protein>
<feature type="binding site" evidence="14">
    <location>
        <position position="279"/>
    </location>
    <ligand>
        <name>Zn(2+)</name>
        <dbReference type="ChEBI" id="CHEBI:29105"/>
        <note>catalytic</note>
    </ligand>
</feature>
<feature type="binding site" evidence="14">
    <location>
        <position position="361"/>
    </location>
    <ligand>
        <name>GTP</name>
        <dbReference type="ChEBI" id="CHEBI:37565"/>
    </ligand>
</feature>
<dbReference type="FunFam" id="3.40.50.10990:FF:000001">
    <property type="entry name" value="Riboflavin biosynthesis protein RibBA"/>
    <property type="match status" value="1"/>
</dbReference>
<evidence type="ECO:0000256" key="10">
    <source>
        <dbReference type="ARBA" id="ARBA00022833"/>
    </source>
</evidence>
<keyword evidence="7 14" id="KW-0479">Metal-binding</keyword>